<evidence type="ECO:0000313" key="2">
    <source>
        <dbReference type="EMBL" id="PIP46333.1"/>
    </source>
</evidence>
<keyword evidence="1" id="KW-1133">Transmembrane helix</keyword>
<reference evidence="2 3" key="1">
    <citation type="submission" date="2017-09" db="EMBL/GenBank/DDBJ databases">
        <title>Depth-based differentiation of microbial function through sediment-hosted aquifers and enrichment of novel symbionts in the deep terrestrial subsurface.</title>
        <authorList>
            <person name="Probst A.J."/>
            <person name="Ladd B."/>
            <person name="Jarett J.K."/>
            <person name="Geller-Mcgrath D.E."/>
            <person name="Sieber C.M."/>
            <person name="Emerson J.B."/>
            <person name="Anantharaman K."/>
            <person name="Thomas B.C."/>
            <person name="Malmstrom R."/>
            <person name="Stieglmeier M."/>
            <person name="Klingl A."/>
            <person name="Woyke T."/>
            <person name="Ryan C.M."/>
            <person name="Banfield J.F."/>
        </authorList>
    </citation>
    <scope>NUCLEOTIDE SEQUENCE [LARGE SCALE GENOMIC DNA]</scope>
    <source>
        <strain evidence="2">CG23_combo_of_CG06-09_8_20_14_all_42_19</strain>
    </source>
</reference>
<dbReference type="InterPro" id="IPR036249">
    <property type="entry name" value="Thioredoxin-like_sf"/>
</dbReference>
<dbReference type="Gene3D" id="3.40.30.10">
    <property type="entry name" value="Glutaredoxin"/>
    <property type="match status" value="1"/>
</dbReference>
<feature type="transmembrane region" description="Helical" evidence="1">
    <location>
        <begin position="6"/>
        <end position="23"/>
    </location>
</feature>
<protein>
    <recommendedName>
        <fullName evidence="4">VKORC1/thioredoxin domain protein</fullName>
    </recommendedName>
</protein>
<gene>
    <name evidence="2" type="ORF">COX15_00950</name>
</gene>
<dbReference type="AlphaFoldDB" id="A0A2H0ALS6"/>
<sequence length="124" mass="13731">MSKKHIILLIIACILAVILYRYLNPDIVEGAPLDDFAQCLAAKGATMYGNYNCPHCQNEKEVFGSSFEYINYVECAETPKECISHGVEAVPMWIFSDGRKLVGEQGIKKLSEESSCPLPQGLSQ</sequence>
<dbReference type="Proteomes" id="UP000230007">
    <property type="component" value="Unassembled WGS sequence"/>
</dbReference>
<dbReference type="EMBL" id="PCSK01000019">
    <property type="protein sequence ID" value="PIP46333.1"/>
    <property type="molecule type" value="Genomic_DNA"/>
</dbReference>
<accession>A0A2H0ALS6</accession>
<name>A0A2H0ALS6_9BACT</name>
<dbReference type="SUPFAM" id="SSF52833">
    <property type="entry name" value="Thioredoxin-like"/>
    <property type="match status" value="1"/>
</dbReference>
<dbReference type="PANTHER" id="PTHR34573:SF1">
    <property type="entry name" value="VITAMIN K EPOXIDE REDUCTASE DOMAIN-CONTAINING PROTEIN"/>
    <property type="match status" value="1"/>
</dbReference>
<comment type="caution">
    <text evidence="2">The sequence shown here is derived from an EMBL/GenBank/DDBJ whole genome shotgun (WGS) entry which is preliminary data.</text>
</comment>
<keyword evidence="1" id="KW-0812">Transmembrane</keyword>
<dbReference type="PANTHER" id="PTHR34573">
    <property type="entry name" value="VKC DOMAIN-CONTAINING PROTEIN"/>
    <property type="match status" value="1"/>
</dbReference>
<evidence type="ECO:0008006" key="4">
    <source>
        <dbReference type="Google" id="ProtNLM"/>
    </source>
</evidence>
<organism evidence="2 3">
    <name type="scientific">Candidatus Colwellbacteria bacterium CG23_combo_of_CG06-09_8_20_14_all_42_19</name>
    <dbReference type="NCBI Taxonomy" id="1974541"/>
    <lineage>
        <taxon>Bacteria</taxon>
        <taxon>Candidatus Colwelliibacteriota</taxon>
    </lineage>
</organism>
<keyword evidence="1" id="KW-0472">Membrane</keyword>
<proteinExistence type="predicted"/>
<evidence type="ECO:0000313" key="3">
    <source>
        <dbReference type="Proteomes" id="UP000230007"/>
    </source>
</evidence>
<evidence type="ECO:0000256" key="1">
    <source>
        <dbReference type="SAM" id="Phobius"/>
    </source>
</evidence>